<proteinExistence type="predicted"/>
<gene>
    <name evidence="2" type="primary">Ccdc27</name>
    <name evidence="2" type="ORF">TODMEX_R00935</name>
</gene>
<dbReference type="InterPro" id="IPR052642">
    <property type="entry name" value="CC-FHA_domain"/>
</dbReference>
<sequence length="196" mass="22808">AGAISSLQRQLEIQESQLRRIKSEKETLEKKLRERENQLQAMTTKFCSLRDERKHEELMAMLERDNCSLRELVTEQESKLAEQSELIAELQGTVSQLQAEVLSIRNHIQKQERAQEALQSQAEELRHKELQSRVVLECLTSRFERYRSKVIQATFGMAGSKMPQAELLDEEVLEALQKVINERVELHQLLKQKGIK</sequence>
<organism evidence="2 3">
    <name type="scientific">Todus mexicanus</name>
    <name type="common">Puerto Rican tody</name>
    <dbReference type="NCBI Taxonomy" id="135184"/>
    <lineage>
        <taxon>Eukaryota</taxon>
        <taxon>Metazoa</taxon>
        <taxon>Chordata</taxon>
        <taxon>Craniata</taxon>
        <taxon>Vertebrata</taxon>
        <taxon>Euteleostomi</taxon>
        <taxon>Archelosauria</taxon>
        <taxon>Archosauria</taxon>
        <taxon>Dinosauria</taxon>
        <taxon>Saurischia</taxon>
        <taxon>Theropoda</taxon>
        <taxon>Coelurosauria</taxon>
        <taxon>Aves</taxon>
        <taxon>Neognathae</taxon>
        <taxon>Neoaves</taxon>
        <taxon>Telluraves</taxon>
        <taxon>Coraciimorphae</taxon>
        <taxon>Coraciiformes</taxon>
        <taxon>Todidae</taxon>
        <taxon>Todus</taxon>
    </lineage>
</organism>
<dbReference type="Gene3D" id="1.10.287.1490">
    <property type="match status" value="1"/>
</dbReference>
<feature type="non-terminal residue" evidence="2">
    <location>
        <position position="196"/>
    </location>
</feature>
<evidence type="ECO:0000256" key="1">
    <source>
        <dbReference type="SAM" id="Coils"/>
    </source>
</evidence>
<name>A0A851DB74_TODME</name>
<evidence type="ECO:0000313" key="2">
    <source>
        <dbReference type="EMBL" id="NWI67681.1"/>
    </source>
</evidence>
<accession>A0A851DB74</accession>
<feature type="coiled-coil region" evidence="1">
    <location>
        <begin position="4"/>
        <end position="45"/>
    </location>
</feature>
<keyword evidence="3" id="KW-1185">Reference proteome</keyword>
<feature type="coiled-coil region" evidence="1">
    <location>
        <begin position="73"/>
        <end position="131"/>
    </location>
</feature>
<evidence type="ECO:0000313" key="3">
    <source>
        <dbReference type="Proteomes" id="UP000660247"/>
    </source>
</evidence>
<dbReference type="AlphaFoldDB" id="A0A851DB74"/>
<dbReference type="OrthoDB" id="9949340at2759"/>
<dbReference type="PANTHER" id="PTHR18853:SF9">
    <property type="entry name" value="COILED-COIL DOMAIN-CONTAINING PROTEIN 27"/>
    <property type="match status" value="1"/>
</dbReference>
<comment type="caution">
    <text evidence="2">The sequence shown here is derived from an EMBL/GenBank/DDBJ whole genome shotgun (WGS) entry which is preliminary data.</text>
</comment>
<feature type="non-terminal residue" evidence="2">
    <location>
        <position position="1"/>
    </location>
</feature>
<dbReference type="PANTHER" id="PTHR18853">
    <property type="entry name" value="FORKHEAD-ASSOCIATED DOMAIN-CONTAINING PROTEIN 1-RELATED"/>
    <property type="match status" value="1"/>
</dbReference>
<reference evidence="2" key="1">
    <citation type="submission" date="2019-10" db="EMBL/GenBank/DDBJ databases">
        <title>Bird 10,000 Genomes (B10K) Project - Family phase.</title>
        <authorList>
            <person name="Zhang G."/>
        </authorList>
    </citation>
    <scope>NUCLEOTIDE SEQUENCE</scope>
    <source>
        <strain evidence="2">B10K-DU-002-69</strain>
        <tissue evidence="2">Muscle</tissue>
    </source>
</reference>
<protein>
    <submittedName>
        <fullName evidence="2">CCD27 protein</fullName>
    </submittedName>
</protein>
<dbReference type="Proteomes" id="UP000660247">
    <property type="component" value="Unassembled WGS sequence"/>
</dbReference>
<keyword evidence="1" id="KW-0175">Coiled coil</keyword>
<dbReference type="EMBL" id="WEIS01060351">
    <property type="protein sequence ID" value="NWI67681.1"/>
    <property type="molecule type" value="Genomic_DNA"/>
</dbReference>